<proteinExistence type="inferred from homology"/>
<dbReference type="GO" id="GO:0006325">
    <property type="term" value="P:chromatin organization"/>
    <property type="evidence" value="ECO:0007669"/>
    <property type="project" value="UniProtKB-KW"/>
</dbReference>
<evidence type="ECO:0000259" key="8">
    <source>
        <dbReference type="Pfam" id="PF12770"/>
    </source>
</evidence>
<dbReference type="GO" id="GO:0006281">
    <property type="term" value="P:DNA repair"/>
    <property type="evidence" value="ECO:0007669"/>
    <property type="project" value="UniProtKB-KW"/>
</dbReference>
<keyword evidence="3" id="KW-0158">Chromosome</keyword>
<keyword evidence="5" id="KW-0156">Chromatin regulator</keyword>
<dbReference type="InterPro" id="IPR011990">
    <property type="entry name" value="TPR-like_helical_dom_sf"/>
</dbReference>
<dbReference type="GO" id="GO:0005694">
    <property type="term" value="C:chromosome"/>
    <property type="evidence" value="ECO:0007669"/>
    <property type="project" value="UniProtKB-SubCell"/>
</dbReference>
<keyword evidence="6" id="KW-0234">DNA repair</keyword>
<dbReference type="RefSeq" id="WP_233501324.1">
    <property type="nucleotide sequence ID" value="NZ_CAWNWM010000002.1"/>
</dbReference>
<dbReference type="AlphaFoldDB" id="A0A2W1JMB7"/>
<feature type="repeat" description="TPR" evidence="7">
    <location>
        <begin position="394"/>
        <end position="427"/>
    </location>
</feature>
<dbReference type="PROSITE" id="PS51450">
    <property type="entry name" value="LRR"/>
    <property type="match status" value="1"/>
</dbReference>
<organism evidence="9 10">
    <name type="scientific">Acaryochloris thomasi RCC1774</name>
    <dbReference type="NCBI Taxonomy" id="1764569"/>
    <lineage>
        <taxon>Bacteria</taxon>
        <taxon>Bacillati</taxon>
        <taxon>Cyanobacteriota</taxon>
        <taxon>Cyanophyceae</taxon>
        <taxon>Acaryochloridales</taxon>
        <taxon>Acaryochloridaceae</taxon>
        <taxon>Acaryochloris</taxon>
        <taxon>Acaryochloris thomasi</taxon>
    </lineage>
</organism>
<evidence type="ECO:0000256" key="3">
    <source>
        <dbReference type="ARBA" id="ARBA00022454"/>
    </source>
</evidence>
<keyword evidence="4" id="KW-0227">DNA damage</keyword>
<dbReference type="Pfam" id="PF13424">
    <property type="entry name" value="TPR_12"/>
    <property type="match status" value="2"/>
</dbReference>
<evidence type="ECO:0000256" key="2">
    <source>
        <dbReference type="ARBA" id="ARBA00010999"/>
    </source>
</evidence>
<feature type="domain" description="CHAT" evidence="8">
    <location>
        <begin position="620"/>
        <end position="909"/>
    </location>
</feature>
<dbReference type="InterPro" id="IPR032675">
    <property type="entry name" value="LRR_dom_sf"/>
</dbReference>
<dbReference type="Proteomes" id="UP000248857">
    <property type="component" value="Unassembled WGS sequence"/>
</dbReference>
<keyword evidence="10" id="KW-1185">Reference proteome</keyword>
<name>A0A2W1JMB7_9CYAN</name>
<dbReference type="PANTHER" id="PTHR10098">
    <property type="entry name" value="RAPSYN-RELATED"/>
    <property type="match status" value="1"/>
</dbReference>
<dbReference type="PROSITE" id="PS50293">
    <property type="entry name" value="TPR_REGION"/>
    <property type="match status" value="1"/>
</dbReference>
<dbReference type="Pfam" id="PF13432">
    <property type="entry name" value="TPR_16"/>
    <property type="match status" value="1"/>
</dbReference>
<keyword evidence="7" id="KW-0802">TPR repeat</keyword>
<dbReference type="SMART" id="SM00028">
    <property type="entry name" value="TPR"/>
    <property type="match status" value="7"/>
</dbReference>
<evidence type="ECO:0000256" key="1">
    <source>
        <dbReference type="ARBA" id="ARBA00004286"/>
    </source>
</evidence>
<feature type="repeat" description="TPR" evidence="7">
    <location>
        <begin position="219"/>
        <end position="252"/>
    </location>
</feature>
<comment type="similarity">
    <text evidence="2">Belongs to the Tonsoku family.</text>
</comment>
<evidence type="ECO:0000256" key="7">
    <source>
        <dbReference type="PROSITE-ProRule" id="PRU00339"/>
    </source>
</evidence>
<evidence type="ECO:0000313" key="9">
    <source>
        <dbReference type="EMBL" id="PZD74458.1"/>
    </source>
</evidence>
<dbReference type="InterPro" id="IPR001611">
    <property type="entry name" value="Leu-rich_rpt"/>
</dbReference>
<dbReference type="PANTHER" id="PTHR10098:SF108">
    <property type="entry name" value="TETRATRICOPEPTIDE REPEAT PROTEIN 28"/>
    <property type="match status" value="1"/>
</dbReference>
<dbReference type="EMBL" id="PQWO01000002">
    <property type="protein sequence ID" value="PZD74458.1"/>
    <property type="molecule type" value="Genomic_DNA"/>
</dbReference>
<gene>
    <name evidence="9" type="primary">inlA_2</name>
    <name evidence="9" type="ORF">C1752_00800</name>
</gene>
<dbReference type="Pfam" id="PF12770">
    <property type="entry name" value="CHAT"/>
    <property type="match status" value="1"/>
</dbReference>
<evidence type="ECO:0000313" key="10">
    <source>
        <dbReference type="Proteomes" id="UP000248857"/>
    </source>
</evidence>
<dbReference type="SUPFAM" id="SSF52058">
    <property type="entry name" value="L domain-like"/>
    <property type="match status" value="1"/>
</dbReference>
<comment type="subcellular location">
    <subcellularLocation>
        <location evidence="1">Chromosome</location>
    </subcellularLocation>
</comment>
<dbReference type="Gene3D" id="3.80.10.10">
    <property type="entry name" value="Ribonuclease Inhibitor"/>
    <property type="match status" value="1"/>
</dbReference>
<reference evidence="9 10" key="1">
    <citation type="journal article" date="2018" name="Sci. Rep.">
        <title>A novel species of the marine cyanobacterium Acaryochloris with a unique pigment content and lifestyle.</title>
        <authorList>
            <person name="Partensky F."/>
            <person name="Six C."/>
            <person name="Ratin M."/>
            <person name="Garczarek L."/>
            <person name="Vaulot D."/>
            <person name="Probert I."/>
            <person name="Calteau A."/>
            <person name="Gourvil P."/>
            <person name="Marie D."/>
            <person name="Grebert T."/>
            <person name="Bouchier C."/>
            <person name="Le Panse S."/>
            <person name="Gachenot M."/>
            <person name="Rodriguez F."/>
            <person name="Garrido J.L."/>
        </authorList>
    </citation>
    <scope>NUCLEOTIDE SEQUENCE [LARGE SCALE GENOMIC DNA]</scope>
    <source>
        <strain evidence="9 10">RCC1774</strain>
    </source>
</reference>
<dbReference type="Gene3D" id="1.25.40.10">
    <property type="entry name" value="Tetratricopeptide repeat domain"/>
    <property type="match status" value="2"/>
</dbReference>
<evidence type="ECO:0000256" key="5">
    <source>
        <dbReference type="ARBA" id="ARBA00022853"/>
    </source>
</evidence>
<dbReference type="SUPFAM" id="SSF48452">
    <property type="entry name" value="TPR-like"/>
    <property type="match status" value="2"/>
</dbReference>
<comment type="caution">
    <text evidence="9">The sequence shown here is derived from an EMBL/GenBank/DDBJ whole genome shotgun (WGS) entry which is preliminary data.</text>
</comment>
<dbReference type="PROSITE" id="PS50005">
    <property type="entry name" value="TPR"/>
    <property type="match status" value="2"/>
</dbReference>
<evidence type="ECO:0000256" key="6">
    <source>
        <dbReference type="ARBA" id="ARBA00023204"/>
    </source>
</evidence>
<accession>A0A2W1JMB7</accession>
<dbReference type="InterPro" id="IPR019734">
    <property type="entry name" value="TPR_rpt"/>
</dbReference>
<dbReference type="InterPro" id="IPR024983">
    <property type="entry name" value="CHAT_dom"/>
</dbReference>
<evidence type="ECO:0000256" key="4">
    <source>
        <dbReference type="ARBA" id="ARBA00022763"/>
    </source>
</evidence>
<sequence>MKRGRRSRCAAMLVAQWAGILLLAMGSGLGLEKLNAAPSQSNRFTDWCREQDQFSIAQQRTIMAMLQVAATTDCRQAEQVLETQLSLDLINQELTDITPLVTLPQLKHLNLAFNQIQDIRPLAKLTNLEYVVLEQNQVREVSKLASLKHLRLLNLLTNPINPKVCPVKPATVCLFSDAGQEIYTRAEQQSQRGNLQTALSLFQQALAIYQQDSDLQRQGDCLHQLGTLYLQLGQYPQALTYYQRALTLQREIEDQEGIGISLTSLASAYERLGQYDKAGRVLEDAIATLQTQNPLRFDGGLYEHPKEEGLLHHRLARIQIQQGRSPQALASLEQAWRLFQYLPPSYPGKAGGERLILDARGVAYFRQGKLSNAIEALTTALSLARTHDDQVGIGATLNHLGEVYLDQEQMQRALQTFEQALEIQRRTADQPGMGLTLHNMGQALLQAQQYPKAAANLLEAIEIWESLRPGLSDEHQVALFETQAATYQHLQSALIAQGQDIAALEVSERSRARAFIELLASRFEAQTTHPRPPKAPLTVQELRDIARAQDSTLVEYSLLEDQLLIWVIAPSGAIQLRTVDLTDQSLPDLIEATQEAIGIKDRGGIAIVATNLSTDKTGTPPLRQLHQLLIEPIADLLPTDPEQHVVIIPHRELFLVPFPALQSDEGPLILKHTLVSSPSIQLLAFTREQRKAPSGPGESLVVGNPQMPSIQVGSRRQPLTPLPGAEQEAVAIATLLNTQALIGPAATETAVVQQMTTASTIHLATHGLLDELSLDTPGAIALTPSSASMAPSSPSAPLSSTDGFLTTAEIINLRLQANLVVLSACNTGIGTITGDGVVGLARAFMAAGTPSIVVSLWSVPDAPTAALMTEFYRQKSTLNKAQALRQAMLITRQQHPNPKDWAAFMLMGEAQ</sequence>
<protein>
    <submittedName>
        <fullName evidence="9">Internalin-A</fullName>
    </submittedName>
</protein>